<keyword evidence="2" id="KW-1185">Reference proteome</keyword>
<dbReference type="InterPro" id="IPR001304">
    <property type="entry name" value="C-type_lectin-like"/>
</dbReference>
<feature type="domain" description="GH18" evidence="1">
    <location>
        <begin position="1"/>
        <end position="102"/>
    </location>
</feature>
<dbReference type="SMART" id="SM00034">
    <property type="entry name" value="CLECT"/>
    <property type="match status" value="1"/>
</dbReference>
<accession>A0A914CYA1</accession>
<organism evidence="2 3">
    <name type="scientific">Acrobeloides nanus</name>
    <dbReference type="NCBI Taxonomy" id="290746"/>
    <lineage>
        <taxon>Eukaryota</taxon>
        <taxon>Metazoa</taxon>
        <taxon>Ecdysozoa</taxon>
        <taxon>Nematoda</taxon>
        <taxon>Chromadorea</taxon>
        <taxon>Rhabditida</taxon>
        <taxon>Tylenchina</taxon>
        <taxon>Cephalobomorpha</taxon>
        <taxon>Cephaloboidea</taxon>
        <taxon>Cephalobidae</taxon>
        <taxon>Acrobeloides</taxon>
    </lineage>
</organism>
<protein>
    <submittedName>
        <fullName evidence="3">GH18 domain-containing protein</fullName>
    </submittedName>
</protein>
<reference evidence="3" key="1">
    <citation type="submission" date="2022-11" db="UniProtKB">
        <authorList>
            <consortium name="WormBaseParasite"/>
        </authorList>
    </citation>
    <scope>IDENTIFICATION</scope>
</reference>
<sequence>MGYKDICWEIKRKNLQSCFDNISKINHAITTKSSEFNDYNAFKQHRFLFEGFDSIKSKIETIKRFGFGGVFIWNLAYDDYSGECHESYFPLTTFIYENLIEPKSFTNITVSNDPTCYKRPLKKLVNFCPMNWHYLASTKSCYFLEFFVDYQRANESCAKRDSTLAIIPNEEVQNFIWTLKDIDPVHSESGLIDTEGILIERIVNIDQKENLTVWLDETKFGFNKFNGSNETFTDAKCTHITMENTWKQLDCDVIMDIAV</sequence>
<dbReference type="Proteomes" id="UP000887540">
    <property type="component" value="Unplaced"/>
</dbReference>
<dbReference type="InterPro" id="IPR016186">
    <property type="entry name" value="C-type_lectin-like/link_sf"/>
</dbReference>
<dbReference type="InterPro" id="IPR001223">
    <property type="entry name" value="Glyco_hydro18_cat"/>
</dbReference>
<dbReference type="Gene3D" id="3.10.50.10">
    <property type="match status" value="1"/>
</dbReference>
<proteinExistence type="predicted"/>
<evidence type="ECO:0000313" key="2">
    <source>
        <dbReference type="Proteomes" id="UP000887540"/>
    </source>
</evidence>
<dbReference type="GO" id="GO:0005975">
    <property type="term" value="P:carbohydrate metabolic process"/>
    <property type="evidence" value="ECO:0007669"/>
    <property type="project" value="InterPro"/>
</dbReference>
<dbReference type="AlphaFoldDB" id="A0A914CYA1"/>
<dbReference type="WBParaSite" id="ACRNAN_scaffold15608.g15547.t1">
    <property type="protein sequence ID" value="ACRNAN_scaffold15608.g15547.t1"/>
    <property type="gene ID" value="ACRNAN_scaffold15608.g15547"/>
</dbReference>
<evidence type="ECO:0000313" key="3">
    <source>
        <dbReference type="WBParaSite" id="ACRNAN_scaffold15608.g15547.t1"/>
    </source>
</evidence>
<dbReference type="InterPro" id="IPR016187">
    <property type="entry name" value="CTDL_fold"/>
</dbReference>
<dbReference type="SUPFAM" id="SSF51445">
    <property type="entry name" value="(Trans)glycosidases"/>
    <property type="match status" value="1"/>
</dbReference>
<dbReference type="InterPro" id="IPR017853">
    <property type="entry name" value="GH"/>
</dbReference>
<dbReference type="SUPFAM" id="SSF56436">
    <property type="entry name" value="C-type lectin-like"/>
    <property type="match status" value="1"/>
</dbReference>
<name>A0A914CYA1_9BILA</name>
<dbReference type="InterPro" id="IPR029070">
    <property type="entry name" value="Chitinase_insertion_sf"/>
</dbReference>
<evidence type="ECO:0000259" key="1">
    <source>
        <dbReference type="PROSITE" id="PS51910"/>
    </source>
</evidence>
<dbReference type="Gene3D" id="3.10.100.10">
    <property type="entry name" value="Mannose-Binding Protein A, subunit A"/>
    <property type="match status" value="1"/>
</dbReference>
<dbReference type="Gene3D" id="3.20.20.80">
    <property type="entry name" value="Glycosidases"/>
    <property type="match status" value="1"/>
</dbReference>
<dbReference type="PROSITE" id="PS51910">
    <property type="entry name" value="GH18_2"/>
    <property type="match status" value="1"/>
</dbReference>